<organism evidence="5 6">
    <name type="scientific">Fenollaria massiliensis</name>
    <dbReference type="NCBI Taxonomy" id="938288"/>
    <lineage>
        <taxon>Bacteria</taxon>
        <taxon>Bacillati</taxon>
        <taxon>Bacillota</taxon>
        <taxon>Clostridia</taxon>
        <taxon>Eubacteriales</taxon>
        <taxon>Fenollaria</taxon>
    </lineage>
</organism>
<gene>
    <name evidence="5" type="ORF">M1R53_00105</name>
</gene>
<dbReference type="PANTHER" id="PTHR33154:SF18">
    <property type="entry name" value="ARSENICAL RESISTANCE OPERON REPRESSOR"/>
    <property type="match status" value="1"/>
</dbReference>
<accession>A0A9E7IUQ2</accession>
<dbReference type="KEGG" id="fms:M1R53_00105"/>
<sequence length="107" mass="12445">MCENIYEAISKKLKAISDQKRLKIVDMLSCGELCACEILEKFDITQPTLSSDMKKLEEAKLVTSRRQGKNTYYTLNKKALEHFLEQLEYIFGDKPDCICHSEEKLDY</sequence>
<dbReference type="PANTHER" id="PTHR33154">
    <property type="entry name" value="TRANSCRIPTIONAL REGULATOR, ARSR FAMILY"/>
    <property type="match status" value="1"/>
</dbReference>
<name>A0A9E7IUQ2_9FIRM</name>
<keyword evidence="2" id="KW-0238">DNA-binding</keyword>
<evidence type="ECO:0000313" key="6">
    <source>
        <dbReference type="Proteomes" id="UP000831151"/>
    </source>
</evidence>
<dbReference type="InterPro" id="IPR036388">
    <property type="entry name" value="WH-like_DNA-bd_sf"/>
</dbReference>
<dbReference type="EMBL" id="CP096649">
    <property type="protein sequence ID" value="UQK59107.1"/>
    <property type="molecule type" value="Genomic_DNA"/>
</dbReference>
<keyword evidence="3" id="KW-0804">Transcription</keyword>
<feature type="domain" description="HTH arsR-type" evidence="4">
    <location>
        <begin position="1"/>
        <end position="95"/>
    </location>
</feature>
<keyword evidence="6" id="KW-1185">Reference proteome</keyword>
<dbReference type="GO" id="GO:0003677">
    <property type="term" value="F:DNA binding"/>
    <property type="evidence" value="ECO:0007669"/>
    <property type="project" value="UniProtKB-KW"/>
</dbReference>
<dbReference type="NCBIfam" id="NF033788">
    <property type="entry name" value="HTH_metalloreg"/>
    <property type="match status" value="1"/>
</dbReference>
<dbReference type="SUPFAM" id="SSF46785">
    <property type="entry name" value="Winged helix' DNA-binding domain"/>
    <property type="match status" value="1"/>
</dbReference>
<keyword evidence="1" id="KW-0805">Transcription regulation</keyword>
<dbReference type="InterPro" id="IPR001845">
    <property type="entry name" value="HTH_ArsR_DNA-bd_dom"/>
</dbReference>
<evidence type="ECO:0000256" key="2">
    <source>
        <dbReference type="ARBA" id="ARBA00023125"/>
    </source>
</evidence>
<dbReference type="CDD" id="cd00090">
    <property type="entry name" value="HTH_ARSR"/>
    <property type="match status" value="1"/>
</dbReference>
<dbReference type="RefSeq" id="WP_249242622.1">
    <property type="nucleotide sequence ID" value="NZ_CP096649.1"/>
</dbReference>
<dbReference type="GO" id="GO:0003700">
    <property type="term" value="F:DNA-binding transcription factor activity"/>
    <property type="evidence" value="ECO:0007669"/>
    <property type="project" value="InterPro"/>
</dbReference>
<dbReference type="Pfam" id="PF01022">
    <property type="entry name" value="HTH_5"/>
    <property type="match status" value="1"/>
</dbReference>
<dbReference type="SMART" id="SM00418">
    <property type="entry name" value="HTH_ARSR"/>
    <property type="match status" value="1"/>
</dbReference>
<evidence type="ECO:0000256" key="1">
    <source>
        <dbReference type="ARBA" id="ARBA00023015"/>
    </source>
</evidence>
<reference evidence="5" key="1">
    <citation type="submission" date="2022-04" db="EMBL/GenBank/DDBJ databases">
        <title>Complete genome sequences of Ezakiella coagulans and Fenollaria massiliensis.</title>
        <authorList>
            <person name="France M.T."/>
            <person name="Clifford J."/>
            <person name="Narina S."/>
            <person name="Rutt L."/>
            <person name="Ravel J."/>
        </authorList>
    </citation>
    <scope>NUCLEOTIDE SEQUENCE</scope>
    <source>
        <strain evidence="5">C0061C2</strain>
    </source>
</reference>
<dbReference type="PROSITE" id="PS50987">
    <property type="entry name" value="HTH_ARSR_2"/>
    <property type="match status" value="1"/>
</dbReference>
<dbReference type="Proteomes" id="UP000831151">
    <property type="component" value="Chromosome"/>
</dbReference>
<proteinExistence type="predicted"/>
<dbReference type="Gene3D" id="1.10.10.10">
    <property type="entry name" value="Winged helix-like DNA-binding domain superfamily/Winged helix DNA-binding domain"/>
    <property type="match status" value="1"/>
</dbReference>
<dbReference type="InterPro" id="IPR051081">
    <property type="entry name" value="HTH_MetalResp_TranReg"/>
</dbReference>
<dbReference type="AlphaFoldDB" id="A0A9E7IUQ2"/>
<evidence type="ECO:0000313" key="5">
    <source>
        <dbReference type="EMBL" id="UQK59107.1"/>
    </source>
</evidence>
<evidence type="ECO:0000256" key="3">
    <source>
        <dbReference type="ARBA" id="ARBA00023163"/>
    </source>
</evidence>
<evidence type="ECO:0000259" key="4">
    <source>
        <dbReference type="PROSITE" id="PS50987"/>
    </source>
</evidence>
<protein>
    <submittedName>
        <fullName evidence="5">Metalloregulator ArsR/SmtB family transcription factor</fullName>
    </submittedName>
</protein>
<dbReference type="InterPro" id="IPR036390">
    <property type="entry name" value="WH_DNA-bd_sf"/>
</dbReference>
<dbReference type="InterPro" id="IPR011991">
    <property type="entry name" value="ArsR-like_HTH"/>
</dbReference>
<dbReference type="PRINTS" id="PR00778">
    <property type="entry name" value="HTHARSR"/>
</dbReference>